<name>A0AAX4HTD2_9BACT</name>
<dbReference type="AlphaFoldDB" id="A0AAX4HTD2"/>
<accession>A0AAX4HTD2</accession>
<evidence type="ECO:0000313" key="2">
    <source>
        <dbReference type="Proteomes" id="UP001324634"/>
    </source>
</evidence>
<dbReference type="InterPro" id="IPR010583">
    <property type="entry name" value="MipA"/>
</dbReference>
<reference evidence="1 2" key="1">
    <citation type="submission" date="2023-11" db="EMBL/GenBank/DDBJ databases">
        <title>Peredibacter starrii A3.12.</title>
        <authorList>
            <person name="Mitchell R.J."/>
        </authorList>
    </citation>
    <scope>NUCLEOTIDE SEQUENCE [LARGE SCALE GENOMIC DNA]</scope>
    <source>
        <strain evidence="1 2">A3.12</strain>
    </source>
</reference>
<keyword evidence="2" id="KW-1185">Reference proteome</keyword>
<dbReference type="Pfam" id="PF06629">
    <property type="entry name" value="MipA"/>
    <property type="match status" value="1"/>
</dbReference>
<proteinExistence type="predicted"/>
<sequence length="274" mass="31078">MILITLVLFLLSPLYASLHPVQSNKPLYEFGVIGGSAFVPDYPASDQGRLRYLAVPQVRYRGLRLRSDEEDSMKARILHNTVYGFDLSGGGAFSANSDKNDARKGMNDLDWVGELGPRFYIFLVRTERLWVRLFFPVRIAASTDLSSVTYQGLVFAPSFNTRYYFDDSKFNSIILSLTRTHTTHQMQEFYFEVDRKYATAERPEYDAGSGYMSSSAALAYIYEKDQIGIYGGFGLNSFKGNANAGSPLYKADYTYSAFVGFSYLFYQSKERGYQ</sequence>
<dbReference type="Proteomes" id="UP001324634">
    <property type="component" value="Chromosome"/>
</dbReference>
<dbReference type="RefSeq" id="WP_321398916.1">
    <property type="nucleotide sequence ID" value="NZ_CP139487.1"/>
</dbReference>
<dbReference type="EMBL" id="CP139487">
    <property type="protein sequence ID" value="WPU66569.1"/>
    <property type="molecule type" value="Genomic_DNA"/>
</dbReference>
<gene>
    <name evidence="1" type="ORF">SOO65_07405</name>
</gene>
<dbReference type="KEGG" id="psti:SOO65_07405"/>
<organism evidence="1 2">
    <name type="scientific">Peredibacter starrii</name>
    <dbReference type="NCBI Taxonomy" id="28202"/>
    <lineage>
        <taxon>Bacteria</taxon>
        <taxon>Pseudomonadati</taxon>
        <taxon>Bdellovibrionota</taxon>
        <taxon>Bacteriovoracia</taxon>
        <taxon>Bacteriovoracales</taxon>
        <taxon>Bacteriovoracaceae</taxon>
        <taxon>Peredibacter</taxon>
    </lineage>
</organism>
<evidence type="ECO:0000313" key="1">
    <source>
        <dbReference type="EMBL" id="WPU66569.1"/>
    </source>
</evidence>
<protein>
    <submittedName>
        <fullName evidence="1">MipA/OmpV family protein</fullName>
    </submittedName>
</protein>